<gene>
    <name evidence="1" type="ORF">GCM10007304_10510</name>
</gene>
<dbReference type="EMBL" id="BMCU01000001">
    <property type="protein sequence ID" value="GGF98393.1"/>
    <property type="molecule type" value="Genomic_DNA"/>
</dbReference>
<reference evidence="1" key="1">
    <citation type="journal article" date="2014" name="Int. J. Syst. Evol. Microbiol.">
        <title>Complete genome sequence of Corynebacterium casei LMG S-19264T (=DSM 44701T), isolated from a smear-ripened cheese.</title>
        <authorList>
            <consortium name="US DOE Joint Genome Institute (JGI-PGF)"/>
            <person name="Walter F."/>
            <person name="Albersmeier A."/>
            <person name="Kalinowski J."/>
            <person name="Ruckert C."/>
        </authorList>
    </citation>
    <scope>NUCLEOTIDE SEQUENCE</scope>
    <source>
        <strain evidence="1">CCM 7905</strain>
    </source>
</reference>
<protein>
    <submittedName>
        <fullName evidence="1">Uncharacterized protein</fullName>
    </submittedName>
</protein>
<proteinExistence type="predicted"/>
<accession>A0A917CVU4</accession>
<keyword evidence="2" id="KW-1185">Reference proteome</keyword>
<sequence length="72" mass="7677">MAVRVEGFRLHHLRQHVDGPDLPHGVARVGVDRVALVVAGVLRGLGRPLGVGIVAGDGVADFFDDLSDLREK</sequence>
<evidence type="ECO:0000313" key="2">
    <source>
        <dbReference type="Proteomes" id="UP000654257"/>
    </source>
</evidence>
<comment type="caution">
    <text evidence="1">The sequence shown here is derived from an EMBL/GenBank/DDBJ whole genome shotgun (WGS) entry which is preliminary data.</text>
</comment>
<dbReference type="AlphaFoldDB" id="A0A917CVU4"/>
<name>A0A917CVU4_9NOCA</name>
<evidence type="ECO:0000313" key="1">
    <source>
        <dbReference type="EMBL" id="GGF98393.1"/>
    </source>
</evidence>
<reference evidence="1" key="2">
    <citation type="submission" date="2020-09" db="EMBL/GenBank/DDBJ databases">
        <authorList>
            <person name="Sun Q."/>
            <person name="Sedlacek I."/>
        </authorList>
    </citation>
    <scope>NUCLEOTIDE SEQUENCE</scope>
    <source>
        <strain evidence="1">CCM 7905</strain>
    </source>
</reference>
<dbReference type="Proteomes" id="UP000654257">
    <property type="component" value="Unassembled WGS sequence"/>
</dbReference>
<organism evidence="1 2">
    <name type="scientific">Rhodococcoides trifolii</name>
    <dbReference type="NCBI Taxonomy" id="908250"/>
    <lineage>
        <taxon>Bacteria</taxon>
        <taxon>Bacillati</taxon>
        <taxon>Actinomycetota</taxon>
        <taxon>Actinomycetes</taxon>
        <taxon>Mycobacteriales</taxon>
        <taxon>Nocardiaceae</taxon>
        <taxon>Rhodococcoides</taxon>
    </lineage>
</organism>